<keyword evidence="1" id="KW-0067">ATP-binding</keyword>
<name>A0A384ZRT4_9CAUD</name>
<sequence length="280" mass="31081">MAIHDKQTVLRGMRDKWEKALIELCGWQHKNFDGNHQSCPICGGVDRFRWGHKKPQKREEGFAYCSGDCGGSHDGLYWFMKARMQPFNEAINDLGDWLGGMTPERRESVAREAKAISKSKTTRNSAEIPHDKVVSMARAGGRKGSAYLPCRKVAESGASLQFCNLARVDPDRSVHFAAGLRTWGAVAVIHPAKGLQDGPIYLISDPLCAVAMAEHDGPAKGCEIWIGFTPLNCREVSARYRGDREVRLVALDQDEIYLYQDCGRVRAGLDITGAMNAWLS</sequence>
<keyword evidence="1" id="KW-0378">Hydrolase</keyword>
<proteinExistence type="predicted"/>
<organism evidence="1 2">
    <name type="scientific">Escherichia phage C130_2</name>
    <dbReference type="NCBI Taxonomy" id="2234093"/>
    <lineage>
        <taxon>Viruses</taxon>
        <taxon>Duplodnaviria</taxon>
        <taxon>Heunggongvirae</taxon>
        <taxon>Uroviricota</taxon>
        <taxon>Caudoviricetes</taxon>
        <taxon>Hungariovirus</taxon>
        <taxon>Hungariovirus C1302</taxon>
    </lineage>
</organism>
<evidence type="ECO:0000313" key="2">
    <source>
        <dbReference type="Proteomes" id="UP000266204"/>
    </source>
</evidence>
<evidence type="ECO:0000313" key="1">
    <source>
        <dbReference type="EMBL" id="AXC34353.1"/>
    </source>
</evidence>
<keyword evidence="1" id="KW-0547">Nucleotide-binding</keyword>
<dbReference type="GO" id="GO:0004386">
    <property type="term" value="F:helicase activity"/>
    <property type="evidence" value="ECO:0007669"/>
    <property type="project" value="UniProtKB-KW"/>
</dbReference>
<keyword evidence="1" id="KW-0347">Helicase</keyword>
<dbReference type="EMBL" id="MH363708">
    <property type="protein sequence ID" value="AXC34353.1"/>
    <property type="molecule type" value="Genomic_DNA"/>
</dbReference>
<gene>
    <name evidence="1" type="ORF">1302_0044</name>
</gene>
<protein>
    <submittedName>
        <fullName evidence="1">DNA primase/helicase</fullName>
    </submittedName>
</protein>
<reference evidence="1 2" key="1">
    <citation type="journal article" date="2018" name="Arch. Virol.">
        <title>Complete genome sequence of C130_2, a novel myovirus infecting pathogenic Escherichia coli and Shigella strains.</title>
        <authorList>
            <person name="Svab D."/>
            <person name="Falgenhauer L."/>
            <person name="Rohde M."/>
            <person name="Chakraborty T."/>
            <person name="Toth I."/>
        </authorList>
    </citation>
    <scope>NUCLEOTIDE SEQUENCE [LARGE SCALE GENOMIC DNA]</scope>
</reference>
<keyword evidence="2" id="KW-1185">Reference proteome</keyword>
<accession>A0A384ZRT4</accession>
<dbReference type="Proteomes" id="UP000266204">
    <property type="component" value="Segment"/>
</dbReference>